<proteinExistence type="inferred from homology"/>
<gene>
    <name evidence="3" type="ORF">J3R73_004947</name>
</gene>
<dbReference type="InterPro" id="IPR014729">
    <property type="entry name" value="Rossmann-like_a/b/a_fold"/>
</dbReference>
<evidence type="ECO:0000313" key="4">
    <source>
        <dbReference type="Proteomes" id="UP001237448"/>
    </source>
</evidence>
<feature type="domain" description="UspA" evidence="2">
    <location>
        <begin position="1"/>
        <end position="140"/>
    </location>
</feature>
<dbReference type="EMBL" id="JAUSVK010000001">
    <property type="protein sequence ID" value="MDQ0395155.1"/>
    <property type="molecule type" value="Genomic_DNA"/>
</dbReference>
<dbReference type="Pfam" id="PF00582">
    <property type="entry name" value="Usp"/>
    <property type="match status" value="1"/>
</dbReference>
<accession>A0ABU0FKM1</accession>
<dbReference type="PANTHER" id="PTHR46268:SF6">
    <property type="entry name" value="UNIVERSAL STRESS PROTEIN UP12"/>
    <property type="match status" value="1"/>
</dbReference>
<dbReference type="Proteomes" id="UP001237448">
    <property type="component" value="Unassembled WGS sequence"/>
</dbReference>
<dbReference type="InterPro" id="IPR006016">
    <property type="entry name" value="UspA"/>
</dbReference>
<dbReference type="RefSeq" id="WP_307433574.1">
    <property type="nucleotide sequence ID" value="NZ_JAUSVK010000001.1"/>
</dbReference>
<organism evidence="3 4">
    <name type="scientific">Labrys monachus</name>
    <dbReference type="NCBI Taxonomy" id="217067"/>
    <lineage>
        <taxon>Bacteria</taxon>
        <taxon>Pseudomonadati</taxon>
        <taxon>Pseudomonadota</taxon>
        <taxon>Alphaproteobacteria</taxon>
        <taxon>Hyphomicrobiales</taxon>
        <taxon>Xanthobacteraceae</taxon>
        <taxon>Labrys</taxon>
    </lineage>
</organism>
<sequence>MFKSIVVPVDVSDLKVAHLAIHSAVKLADPIGASLTLVHVVPIMPLMMLDTVPVSFEGEVAEKAKSTLADLGRAIDLPGGSVSTVVRIGGVYHEVLAIAEEQRADLIVVGSHQPSVATYLLGSNASAIVRHAPCSIMVVREERQPALGASLRADNDAAQARAARPMQ</sequence>
<comment type="caution">
    <text evidence="3">The sequence shown here is derived from an EMBL/GenBank/DDBJ whole genome shotgun (WGS) entry which is preliminary data.</text>
</comment>
<dbReference type="Gene3D" id="3.40.50.620">
    <property type="entry name" value="HUPs"/>
    <property type="match status" value="1"/>
</dbReference>
<protein>
    <submittedName>
        <fullName evidence="3">Nucleotide-binding universal stress UspA family protein</fullName>
    </submittedName>
</protein>
<dbReference type="PIRSF" id="PIRSF006276">
    <property type="entry name" value="UspA"/>
    <property type="match status" value="1"/>
</dbReference>
<evidence type="ECO:0000256" key="1">
    <source>
        <dbReference type="ARBA" id="ARBA00008791"/>
    </source>
</evidence>
<dbReference type="PRINTS" id="PR01438">
    <property type="entry name" value="UNVRSLSTRESS"/>
</dbReference>
<evidence type="ECO:0000259" key="2">
    <source>
        <dbReference type="Pfam" id="PF00582"/>
    </source>
</evidence>
<dbReference type="CDD" id="cd00293">
    <property type="entry name" value="USP-like"/>
    <property type="match status" value="1"/>
</dbReference>
<keyword evidence="4" id="KW-1185">Reference proteome</keyword>
<dbReference type="SUPFAM" id="SSF52402">
    <property type="entry name" value="Adenine nucleotide alpha hydrolases-like"/>
    <property type="match status" value="1"/>
</dbReference>
<reference evidence="3 4" key="1">
    <citation type="submission" date="2023-07" db="EMBL/GenBank/DDBJ databases">
        <title>Genomic Encyclopedia of Type Strains, Phase IV (KMG-IV): sequencing the most valuable type-strain genomes for metagenomic binning, comparative biology and taxonomic classification.</title>
        <authorList>
            <person name="Goeker M."/>
        </authorList>
    </citation>
    <scope>NUCLEOTIDE SEQUENCE [LARGE SCALE GENOMIC DNA]</scope>
    <source>
        <strain evidence="3 4">DSM 5896</strain>
    </source>
</reference>
<name>A0ABU0FKM1_9HYPH</name>
<comment type="similarity">
    <text evidence="1">Belongs to the universal stress protein A family.</text>
</comment>
<dbReference type="PANTHER" id="PTHR46268">
    <property type="entry name" value="STRESS RESPONSE PROTEIN NHAX"/>
    <property type="match status" value="1"/>
</dbReference>
<evidence type="ECO:0000313" key="3">
    <source>
        <dbReference type="EMBL" id="MDQ0395155.1"/>
    </source>
</evidence>
<dbReference type="InterPro" id="IPR006015">
    <property type="entry name" value="Universal_stress_UspA"/>
</dbReference>